<dbReference type="CDD" id="cd05466">
    <property type="entry name" value="PBP2_LTTR_substrate"/>
    <property type="match status" value="1"/>
</dbReference>
<dbReference type="Proteomes" id="UP000587396">
    <property type="component" value="Unassembled WGS sequence"/>
</dbReference>
<comment type="similarity">
    <text evidence="1">Belongs to the LysR transcriptional regulatory family.</text>
</comment>
<dbReference type="InterPro" id="IPR036390">
    <property type="entry name" value="WH_DNA-bd_sf"/>
</dbReference>
<protein>
    <submittedName>
        <fullName evidence="6">LysR family transcriptional regulator</fullName>
    </submittedName>
</protein>
<dbReference type="PROSITE" id="PS50931">
    <property type="entry name" value="HTH_LYSR"/>
    <property type="match status" value="1"/>
</dbReference>
<evidence type="ECO:0000313" key="6">
    <source>
        <dbReference type="EMBL" id="MBC2889105.1"/>
    </source>
</evidence>
<evidence type="ECO:0000256" key="2">
    <source>
        <dbReference type="ARBA" id="ARBA00023015"/>
    </source>
</evidence>
<evidence type="ECO:0000256" key="3">
    <source>
        <dbReference type="ARBA" id="ARBA00023125"/>
    </source>
</evidence>
<proteinExistence type="inferred from homology"/>
<dbReference type="GO" id="GO:0003700">
    <property type="term" value="F:DNA-binding transcription factor activity"/>
    <property type="evidence" value="ECO:0007669"/>
    <property type="project" value="InterPro"/>
</dbReference>
<dbReference type="Gene3D" id="3.40.190.290">
    <property type="match status" value="1"/>
</dbReference>
<dbReference type="GO" id="GO:0032993">
    <property type="term" value="C:protein-DNA complex"/>
    <property type="evidence" value="ECO:0007669"/>
    <property type="project" value="TreeGrafter"/>
</dbReference>
<dbReference type="EMBL" id="JACMSE010000004">
    <property type="protein sequence ID" value="MBC2889105.1"/>
    <property type="molecule type" value="Genomic_DNA"/>
</dbReference>
<evidence type="ECO:0000256" key="1">
    <source>
        <dbReference type="ARBA" id="ARBA00009437"/>
    </source>
</evidence>
<organism evidence="6 7">
    <name type="scientific">Gordonibacter massiliensis</name>
    <name type="common">ex Traore et al. 2017</name>
    <dbReference type="NCBI Taxonomy" id="1841863"/>
    <lineage>
        <taxon>Bacteria</taxon>
        <taxon>Bacillati</taxon>
        <taxon>Actinomycetota</taxon>
        <taxon>Coriobacteriia</taxon>
        <taxon>Eggerthellales</taxon>
        <taxon>Eggerthellaceae</taxon>
        <taxon>Gordonibacter</taxon>
    </lineage>
</organism>
<dbReference type="InterPro" id="IPR000847">
    <property type="entry name" value="LysR_HTH_N"/>
</dbReference>
<reference evidence="6 7" key="1">
    <citation type="submission" date="2020-08" db="EMBL/GenBank/DDBJ databases">
        <authorList>
            <person name="Liu C."/>
            <person name="Sun Q."/>
        </authorList>
    </citation>
    <scope>NUCLEOTIDE SEQUENCE [LARGE SCALE GENOMIC DNA]</scope>
    <source>
        <strain evidence="6 7">N22</strain>
    </source>
</reference>
<comment type="caution">
    <text evidence="6">The sequence shown here is derived from an EMBL/GenBank/DDBJ whole genome shotgun (WGS) entry which is preliminary data.</text>
</comment>
<dbReference type="InterPro" id="IPR005119">
    <property type="entry name" value="LysR_subst-bd"/>
</dbReference>
<accession>A0A842JH29</accession>
<evidence type="ECO:0000259" key="5">
    <source>
        <dbReference type="PROSITE" id="PS50931"/>
    </source>
</evidence>
<dbReference type="Pfam" id="PF00126">
    <property type="entry name" value="HTH_1"/>
    <property type="match status" value="1"/>
</dbReference>
<keyword evidence="7" id="KW-1185">Reference proteome</keyword>
<dbReference type="SUPFAM" id="SSF46785">
    <property type="entry name" value="Winged helix' DNA-binding domain"/>
    <property type="match status" value="1"/>
</dbReference>
<dbReference type="Pfam" id="PF03466">
    <property type="entry name" value="LysR_substrate"/>
    <property type="match status" value="1"/>
</dbReference>
<dbReference type="PANTHER" id="PTHR30346">
    <property type="entry name" value="TRANSCRIPTIONAL DUAL REGULATOR HCAR-RELATED"/>
    <property type="match status" value="1"/>
</dbReference>
<dbReference type="AlphaFoldDB" id="A0A842JH29"/>
<dbReference type="Gene3D" id="1.10.10.10">
    <property type="entry name" value="Winged helix-like DNA-binding domain superfamily/Winged helix DNA-binding domain"/>
    <property type="match status" value="1"/>
</dbReference>
<dbReference type="PANTHER" id="PTHR30346:SF0">
    <property type="entry name" value="HCA OPERON TRANSCRIPTIONAL ACTIVATOR HCAR"/>
    <property type="match status" value="1"/>
</dbReference>
<keyword evidence="3" id="KW-0238">DNA-binding</keyword>
<dbReference type="RefSeq" id="WP_185904996.1">
    <property type="nucleotide sequence ID" value="NZ_JACMSE010000004.1"/>
</dbReference>
<evidence type="ECO:0000256" key="4">
    <source>
        <dbReference type="ARBA" id="ARBA00023163"/>
    </source>
</evidence>
<gene>
    <name evidence="6" type="ORF">H7313_07050</name>
</gene>
<keyword evidence="4" id="KW-0804">Transcription</keyword>
<feature type="domain" description="HTH lysR-type" evidence="5">
    <location>
        <begin position="1"/>
        <end position="59"/>
    </location>
</feature>
<evidence type="ECO:0000313" key="7">
    <source>
        <dbReference type="Proteomes" id="UP000587396"/>
    </source>
</evidence>
<dbReference type="InterPro" id="IPR036388">
    <property type="entry name" value="WH-like_DNA-bd_sf"/>
</dbReference>
<dbReference type="GO" id="GO:0003677">
    <property type="term" value="F:DNA binding"/>
    <property type="evidence" value="ECO:0007669"/>
    <property type="project" value="UniProtKB-KW"/>
</dbReference>
<name>A0A842JH29_9ACTN</name>
<dbReference type="SUPFAM" id="SSF53850">
    <property type="entry name" value="Periplasmic binding protein-like II"/>
    <property type="match status" value="1"/>
</dbReference>
<sequence length="302" mass="33130">MLNDKCDYFILAYDSPSFSAAAAKVPMSPQGFTKAIHNLERELGVPLFATEGDGTRRPTPYAHEFYEYAKHVQAERNLLQASFERIASSGYVEIRVASALGVPGLLGPDFPGGFAAQHPDVSITLNELPDSLCEAVVRDGLYDLALTITPTGGDFATCELYSSSVLYWVRRDDPLAAKESIDAHDLAGRRIAIPGREFKCCQQLCRRFESEGLGQPAIVEHSEIFWIYEFVLHGGGVGFTLPHLAKLEVFNGSDDVVAVPMEGCAWGFGVSHLKARTMGEREEEFAAYVANCARESTARLRT</sequence>
<keyword evidence="2" id="KW-0805">Transcription regulation</keyword>